<dbReference type="GO" id="GO:0071203">
    <property type="term" value="C:WASH complex"/>
    <property type="evidence" value="ECO:0007669"/>
    <property type="project" value="InterPro"/>
</dbReference>
<feature type="domain" description="PH" evidence="2">
    <location>
        <begin position="376"/>
        <end position="477"/>
    </location>
</feature>
<dbReference type="InterPro" id="IPR015425">
    <property type="entry name" value="FH2_Formin"/>
</dbReference>
<dbReference type="GO" id="GO:0030036">
    <property type="term" value="P:actin cytoskeleton organization"/>
    <property type="evidence" value="ECO:0007669"/>
    <property type="project" value="InterPro"/>
</dbReference>
<dbReference type="Pfam" id="PF02181">
    <property type="entry name" value="FH2"/>
    <property type="match status" value="1"/>
</dbReference>
<sequence length="1305" mass="145711">MPPQEGIIRRMPSRVSSSSLKDDRRIINDEVTEKMFVQILQIQGVPKAVQEDLIVKMSLEKKLAMIEMHSQLLADSEASRLAQFTADDHLLLRSLNFEIPNSSTGVGALHGALSDNTKRKTTGQLLEILRTRLSTANREWLSSFCRAEGVVIIVDTARLRLLRDPFLSSDLWVLRSALDCLKRVANTVDGLQVLVDTKGALEVLAACMEPCHHLLRAPSLVAALAADILCVAVWVSESALQKVLDALDRLAKRRLESPFIFATKLMAKPSHDLLPAKRSLATLLNQLLMKTSDIEHRVAIRNAMKSAGVDVVLDASAAYHLEQKESIFFCFEADSCRFNKEDEYIESRKGDDIEDEGQKEVAAARRGEMVGTLVATKQRETYVNTMAKALGGKATKHRVYTLRDGVLSWAKEKGESDKHWIDMEEVLVVRPAARHPEINTPFALELVFAPPRMPLVLGVESQFDHDNWYLALRVSKRQATEREFDLLARGVGHHRGRRRSSTAAGLRRDGREETLAEVLHPEELHEHALALKKQADVFLAVAEADSSMLLQNMFPLTNVDPSDFTQIGQTLLRTASEAGATKDALRVFHELLYWSSNAKSWKLAHEVLRYTRSKGNLDENQSESWKSFNHELDQLTALARESEEKSVTASSTAPSDPLAKYHKMLQMHIPRPAIELKMRSEGVDPAELDAISTTSSKKIDDIPSKYTKYFKMLQMHIPRAAVELKMRAEGIDPAVLDGNSQDGGRVSTERPSSLKINENPMHAKYFKMLQMHIPRQAVEAKMRAEGISNVEVILDGINAESKEVKPTTPLSKKKATELNHLKSLFWDKITDVEGTLWATDVGMTANIDIDELSASFKKKGIELPQISVRKTATPVIHENSESENQEETKVRLYDGKRTQNVLIGLSRIKLSHEEIRRALYDADTQMLQALGTVSGVDLWLSLVPNDEELAVVRKYLKESNHSIQSLGTVEKFFATVGSVRQRLTALLELRRFDEAASDIRSKLVLLSRGATQIQCCFNAKESALQVVLRTILQVGNIMNAGTPRGEASGFRPDILPKLATIKSSSDSSQNLMHFIVKIIERSETPSLAPALGVDLNALAPAAAVDCTIELNRNIKALSSSVSLIKAEINNAKQDSPKFVEIASKFLASAEPVVSELRTEYENVKDKCLKLRSGFFGFNASIQHDEGCPIKIFFTILSSFVNAFETARLENVRRREQEEAQERRKAEFALRKARVKAQPPQPPPPLRPPAKDLFDAFHSTQTASVDEILAGFKQAHIAQLRTALDDDDDDDDDDLRESDYCPADWE</sequence>
<dbReference type="EMBL" id="HBIJ01011526">
    <property type="protein sequence ID" value="CAE0367119.1"/>
    <property type="molecule type" value="Transcribed_RNA"/>
</dbReference>
<feature type="domain" description="FH2" evidence="4">
    <location>
        <begin position="811"/>
        <end position="1229"/>
    </location>
</feature>
<evidence type="ECO:0000259" key="3">
    <source>
        <dbReference type="PROSITE" id="PS51232"/>
    </source>
</evidence>
<dbReference type="GO" id="GO:0031267">
    <property type="term" value="F:small GTPase binding"/>
    <property type="evidence" value="ECO:0007669"/>
    <property type="project" value="InterPro"/>
</dbReference>
<dbReference type="PROSITE" id="PS51232">
    <property type="entry name" value="GBD_FH3"/>
    <property type="match status" value="1"/>
</dbReference>
<proteinExistence type="predicted"/>
<dbReference type="GO" id="GO:0003779">
    <property type="term" value="F:actin binding"/>
    <property type="evidence" value="ECO:0007669"/>
    <property type="project" value="InterPro"/>
</dbReference>
<dbReference type="PANTHER" id="PTHR45725">
    <property type="entry name" value="FORMIN HOMOLOGY 2 FAMILY MEMBER"/>
    <property type="match status" value="1"/>
</dbReference>
<evidence type="ECO:0008006" key="6">
    <source>
        <dbReference type="Google" id="ProtNLM"/>
    </source>
</evidence>
<dbReference type="InterPro" id="IPR019309">
    <property type="entry name" value="WASHC3"/>
</dbReference>
<dbReference type="Gene3D" id="1.20.58.2220">
    <property type="entry name" value="Formin, FH2 domain"/>
    <property type="match status" value="1"/>
</dbReference>
<dbReference type="InterPro" id="IPR051425">
    <property type="entry name" value="Formin_Homology"/>
</dbReference>
<feature type="compositionally biased region" description="Acidic residues" evidence="1">
    <location>
        <begin position="1284"/>
        <end position="1295"/>
    </location>
</feature>
<evidence type="ECO:0000259" key="4">
    <source>
        <dbReference type="PROSITE" id="PS51444"/>
    </source>
</evidence>
<dbReference type="Pfam" id="PF10152">
    <property type="entry name" value="CCDC53"/>
    <property type="match status" value="3"/>
</dbReference>
<dbReference type="InterPro" id="IPR011993">
    <property type="entry name" value="PH-like_dom_sf"/>
</dbReference>
<dbReference type="InterPro" id="IPR011989">
    <property type="entry name" value="ARM-like"/>
</dbReference>
<dbReference type="Gene3D" id="1.25.10.10">
    <property type="entry name" value="Leucine-rich Repeat Variant"/>
    <property type="match status" value="1"/>
</dbReference>
<accession>A0A7S3JXY3</accession>
<dbReference type="InterPro" id="IPR010473">
    <property type="entry name" value="GTPase-bd"/>
</dbReference>
<dbReference type="Gene3D" id="2.30.29.30">
    <property type="entry name" value="Pleckstrin-homology domain (PH domain)/Phosphotyrosine-binding domain (PTB)"/>
    <property type="match status" value="1"/>
</dbReference>
<dbReference type="InterPro" id="IPR016024">
    <property type="entry name" value="ARM-type_fold"/>
</dbReference>
<evidence type="ECO:0000259" key="2">
    <source>
        <dbReference type="PROSITE" id="PS50003"/>
    </source>
</evidence>
<gene>
    <name evidence="5" type="ORF">ALAG00032_LOCUS7868</name>
</gene>
<dbReference type="SMART" id="SM01140">
    <property type="entry name" value="Drf_GBD"/>
    <property type="match status" value="1"/>
</dbReference>
<feature type="domain" description="GBD/FH3" evidence="3">
    <location>
        <begin position="24"/>
        <end position="438"/>
    </location>
</feature>
<reference evidence="5" key="1">
    <citation type="submission" date="2021-01" db="EMBL/GenBank/DDBJ databases">
        <authorList>
            <person name="Corre E."/>
            <person name="Pelletier E."/>
            <person name="Niang G."/>
            <person name="Scheremetjew M."/>
            <person name="Finn R."/>
            <person name="Kale V."/>
            <person name="Holt S."/>
            <person name="Cochrane G."/>
            <person name="Meng A."/>
            <person name="Brown T."/>
            <person name="Cohen L."/>
        </authorList>
    </citation>
    <scope>NUCLEOTIDE SEQUENCE</scope>
    <source>
        <strain evidence="5">CCMP1510</strain>
    </source>
</reference>
<dbReference type="SUPFAM" id="SSF101447">
    <property type="entry name" value="Formin homology 2 domain (FH2 domain)"/>
    <property type="match status" value="1"/>
</dbReference>
<protein>
    <recommendedName>
        <fullName evidence="6">FH2 domain-containing protein</fullName>
    </recommendedName>
</protein>
<evidence type="ECO:0000256" key="1">
    <source>
        <dbReference type="SAM" id="MobiDB-lite"/>
    </source>
</evidence>
<feature type="region of interest" description="Disordered" evidence="1">
    <location>
        <begin position="1282"/>
        <end position="1305"/>
    </location>
</feature>
<dbReference type="PROSITE" id="PS51444">
    <property type="entry name" value="FH2"/>
    <property type="match status" value="1"/>
</dbReference>
<dbReference type="SMART" id="SM00498">
    <property type="entry name" value="FH2"/>
    <property type="match status" value="1"/>
</dbReference>
<dbReference type="InterPro" id="IPR042201">
    <property type="entry name" value="FH2_Formin_sf"/>
</dbReference>
<dbReference type="PANTHER" id="PTHR45725:SF1">
    <property type="entry name" value="DISHEVELLED ASSOCIATED ACTIVATOR OF MORPHOGENESIS, ISOFORM D"/>
    <property type="match status" value="1"/>
</dbReference>
<organism evidence="5">
    <name type="scientific">Aureoumbra lagunensis</name>
    <dbReference type="NCBI Taxonomy" id="44058"/>
    <lineage>
        <taxon>Eukaryota</taxon>
        <taxon>Sar</taxon>
        <taxon>Stramenopiles</taxon>
        <taxon>Ochrophyta</taxon>
        <taxon>Pelagophyceae</taxon>
        <taxon>Pelagomonadales</taxon>
        <taxon>Aureoumbra</taxon>
    </lineage>
</organism>
<evidence type="ECO:0000313" key="5">
    <source>
        <dbReference type="EMBL" id="CAE0367119.1"/>
    </source>
</evidence>
<dbReference type="SUPFAM" id="SSF48371">
    <property type="entry name" value="ARM repeat"/>
    <property type="match status" value="1"/>
</dbReference>
<dbReference type="SUPFAM" id="SSF50729">
    <property type="entry name" value="PH domain-like"/>
    <property type="match status" value="1"/>
</dbReference>
<name>A0A7S3JXY3_9STRA</name>
<dbReference type="InterPro" id="IPR001849">
    <property type="entry name" value="PH_domain"/>
</dbReference>
<dbReference type="Pfam" id="PF06371">
    <property type="entry name" value="Drf_GBD"/>
    <property type="match status" value="1"/>
</dbReference>
<dbReference type="InterPro" id="IPR014768">
    <property type="entry name" value="GBD/FH3_dom"/>
</dbReference>
<dbReference type="PROSITE" id="PS50003">
    <property type="entry name" value="PH_DOMAIN"/>
    <property type="match status" value="1"/>
</dbReference>